<keyword evidence="3" id="KW-1185">Reference proteome</keyword>
<evidence type="ECO:0000256" key="1">
    <source>
        <dbReference type="SAM" id="SignalP"/>
    </source>
</evidence>
<dbReference type="OrthoDB" id="946327at2"/>
<proteinExistence type="predicted"/>
<dbReference type="AlphaFoldDB" id="A0A4R5DMI1"/>
<organism evidence="2 3">
    <name type="scientific">Dyadobacter psychrotolerans</name>
    <dbReference type="NCBI Taxonomy" id="2541721"/>
    <lineage>
        <taxon>Bacteria</taxon>
        <taxon>Pseudomonadati</taxon>
        <taxon>Bacteroidota</taxon>
        <taxon>Cytophagia</taxon>
        <taxon>Cytophagales</taxon>
        <taxon>Spirosomataceae</taxon>
        <taxon>Dyadobacter</taxon>
    </lineage>
</organism>
<protein>
    <recommendedName>
        <fullName evidence="4">Ig-like domain-containing protein</fullName>
    </recommendedName>
</protein>
<feature type="chain" id="PRO_5020901316" description="Ig-like domain-containing protein" evidence="1">
    <location>
        <begin position="20"/>
        <end position="194"/>
    </location>
</feature>
<comment type="caution">
    <text evidence="2">The sequence shown here is derived from an EMBL/GenBank/DDBJ whole genome shotgun (WGS) entry which is preliminary data.</text>
</comment>
<sequence length="194" mass="20472">MKSIYLFVFLLITCQYSFAQVTYEYDAAGNRVKRTSSPAQPGCNFTVSASNTNSNPPTGAGLTLNAGCSGSDCSGVSYSWSGNGVSGTSSSLNITAPGTAGTYTYTVIASKSGCSSQTSTTTITVGGTVTACAVNKVKIKFRTQNDCCMDRLIGAKIQAPIMAEAAGRTYIHLPWQVPALLKVSRFLIRWFIAL</sequence>
<evidence type="ECO:0000313" key="2">
    <source>
        <dbReference type="EMBL" id="TDE12105.1"/>
    </source>
</evidence>
<reference evidence="2 3" key="1">
    <citation type="submission" date="2019-03" db="EMBL/GenBank/DDBJ databases">
        <title>Dyadobacter AR-3-6 sp. nov., isolated from arctic soil.</title>
        <authorList>
            <person name="Chaudhary D.K."/>
        </authorList>
    </citation>
    <scope>NUCLEOTIDE SEQUENCE [LARGE SCALE GENOMIC DNA]</scope>
    <source>
        <strain evidence="2 3">AR-3-6</strain>
    </source>
</reference>
<dbReference type="InterPro" id="IPR013783">
    <property type="entry name" value="Ig-like_fold"/>
</dbReference>
<name>A0A4R5DMI1_9BACT</name>
<evidence type="ECO:0000313" key="3">
    <source>
        <dbReference type="Proteomes" id="UP000294850"/>
    </source>
</evidence>
<gene>
    <name evidence="2" type="ORF">E0F88_23970</name>
</gene>
<feature type="signal peptide" evidence="1">
    <location>
        <begin position="1"/>
        <end position="19"/>
    </location>
</feature>
<accession>A0A4R5DMI1</accession>
<dbReference type="Gene3D" id="2.60.40.10">
    <property type="entry name" value="Immunoglobulins"/>
    <property type="match status" value="1"/>
</dbReference>
<evidence type="ECO:0008006" key="4">
    <source>
        <dbReference type="Google" id="ProtNLM"/>
    </source>
</evidence>
<dbReference type="Proteomes" id="UP000294850">
    <property type="component" value="Unassembled WGS sequence"/>
</dbReference>
<dbReference type="RefSeq" id="WP_131960815.1">
    <property type="nucleotide sequence ID" value="NZ_SMFL01000010.1"/>
</dbReference>
<keyword evidence="1" id="KW-0732">Signal</keyword>
<dbReference type="EMBL" id="SMFL01000010">
    <property type="protein sequence ID" value="TDE12105.1"/>
    <property type="molecule type" value="Genomic_DNA"/>
</dbReference>